<organism evidence="10 11">
    <name type="scientific">Penicillium brevicompactum</name>
    <dbReference type="NCBI Taxonomy" id="5074"/>
    <lineage>
        <taxon>Eukaryota</taxon>
        <taxon>Fungi</taxon>
        <taxon>Dikarya</taxon>
        <taxon>Ascomycota</taxon>
        <taxon>Pezizomycotina</taxon>
        <taxon>Eurotiomycetes</taxon>
        <taxon>Eurotiomycetidae</taxon>
        <taxon>Eurotiales</taxon>
        <taxon>Aspergillaceae</taxon>
        <taxon>Penicillium</taxon>
    </lineage>
</organism>
<keyword evidence="5" id="KW-0822">Tryptophan biosynthesis</keyword>
<comment type="catalytic activity">
    <reaction evidence="8">
        <text>(1S,2R)-1-C-(indol-3-yl)glycerol 3-phosphate + L-serine = D-glyceraldehyde 3-phosphate + L-tryptophan + H2O</text>
        <dbReference type="Rhea" id="RHEA:10532"/>
        <dbReference type="ChEBI" id="CHEBI:15377"/>
        <dbReference type="ChEBI" id="CHEBI:33384"/>
        <dbReference type="ChEBI" id="CHEBI:57912"/>
        <dbReference type="ChEBI" id="CHEBI:58866"/>
        <dbReference type="ChEBI" id="CHEBI:59776"/>
        <dbReference type="EC" id="4.2.1.20"/>
    </reaction>
</comment>
<name>A0A9W9QX14_PENBR</name>
<dbReference type="PANTHER" id="PTHR43406:SF1">
    <property type="entry name" value="TRYPTOPHAN SYNTHASE ALPHA CHAIN, CHLOROPLASTIC"/>
    <property type="match status" value="1"/>
</dbReference>
<dbReference type="InterPro" id="IPR013785">
    <property type="entry name" value="Aldolase_TIM"/>
</dbReference>
<comment type="subunit">
    <text evidence="2">Tetramer of two alpha and two beta chains.</text>
</comment>
<dbReference type="HAMAP" id="MF_00131">
    <property type="entry name" value="Trp_synth_alpha"/>
    <property type="match status" value="1"/>
</dbReference>
<keyword evidence="11" id="KW-1185">Reference proteome</keyword>
<dbReference type="InterPro" id="IPR011060">
    <property type="entry name" value="RibuloseP-bd_barrel"/>
</dbReference>
<reference evidence="10" key="2">
    <citation type="journal article" date="2023" name="IMA Fungus">
        <title>Comparative genomic study of the Penicillium genus elucidates a diverse pangenome and 15 lateral gene transfer events.</title>
        <authorList>
            <person name="Petersen C."/>
            <person name="Sorensen T."/>
            <person name="Nielsen M.R."/>
            <person name="Sondergaard T.E."/>
            <person name="Sorensen J.L."/>
            <person name="Fitzpatrick D.A."/>
            <person name="Frisvad J.C."/>
            <person name="Nielsen K.L."/>
        </authorList>
    </citation>
    <scope>NUCLEOTIDE SEQUENCE</scope>
    <source>
        <strain evidence="10">IBT 35675</strain>
    </source>
</reference>
<dbReference type="GO" id="GO:0004834">
    <property type="term" value="F:tryptophan synthase activity"/>
    <property type="evidence" value="ECO:0007669"/>
    <property type="project" value="UniProtKB-EC"/>
</dbReference>
<keyword evidence="4" id="KW-0028">Amino-acid biosynthesis</keyword>
<reference evidence="10" key="1">
    <citation type="submission" date="2022-12" db="EMBL/GenBank/DDBJ databases">
        <authorList>
            <person name="Petersen C."/>
        </authorList>
    </citation>
    <scope>NUCLEOTIDE SEQUENCE</scope>
    <source>
        <strain evidence="10">IBT 35675</strain>
    </source>
</reference>
<dbReference type="EMBL" id="JAPZBR010000006">
    <property type="protein sequence ID" value="KAJ5349656.1"/>
    <property type="molecule type" value="Genomic_DNA"/>
</dbReference>
<evidence type="ECO:0000256" key="4">
    <source>
        <dbReference type="ARBA" id="ARBA00022605"/>
    </source>
</evidence>
<keyword evidence="6" id="KW-0057">Aromatic amino acid biosynthesis</keyword>
<dbReference type="CDD" id="cd04724">
    <property type="entry name" value="Tryptophan_synthase_alpha"/>
    <property type="match status" value="1"/>
</dbReference>
<evidence type="ECO:0000256" key="3">
    <source>
        <dbReference type="ARBA" id="ARBA00012043"/>
    </source>
</evidence>
<dbReference type="Gene3D" id="3.40.50.1100">
    <property type="match status" value="2"/>
</dbReference>
<feature type="compositionally biased region" description="Basic and acidic residues" evidence="9">
    <location>
        <begin position="305"/>
        <end position="315"/>
    </location>
</feature>
<dbReference type="EC" id="4.2.1.20" evidence="3"/>
<evidence type="ECO:0000256" key="6">
    <source>
        <dbReference type="ARBA" id="ARBA00023141"/>
    </source>
</evidence>
<dbReference type="GO" id="GO:0005829">
    <property type="term" value="C:cytosol"/>
    <property type="evidence" value="ECO:0007669"/>
    <property type="project" value="TreeGrafter"/>
</dbReference>
<keyword evidence="7" id="KW-0456">Lyase</keyword>
<accession>A0A9W9QX14</accession>
<dbReference type="Gene3D" id="3.20.20.70">
    <property type="entry name" value="Aldolase class I"/>
    <property type="match status" value="1"/>
</dbReference>
<feature type="region of interest" description="Disordered" evidence="9">
    <location>
        <begin position="275"/>
        <end position="326"/>
    </location>
</feature>
<dbReference type="InterPro" id="IPR036052">
    <property type="entry name" value="TrpB-like_PALP_sf"/>
</dbReference>
<dbReference type="NCBIfam" id="TIGR00262">
    <property type="entry name" value="trpA"/>
    <property type="match status" value="1"/>
</dbReference>
<protein>
    <recommendedName>
        <fullName evidence="3">tryptophan synthase</fullName>
        <ecNumber evidence="3">4.2.1.20</ecNumber>
    </recommendedName>
</protein>
<proteinExistence type="inferred from homology"/>
<evidence type="ECO:0000313" key="11">
    <source>
        <dbReference type="Proteomes" id="UP001148299"/>
    </source>
</evidence>
<dbReference type="AlphaFoldDB" id="A0A9W9QX14"/>
<comment type="pathway">
    <text evidence="1">Amino-acid biosynthesis; L-tryptophan biosynthesis; L-tryptophan from chorismate: step 5/5.</text>
</comment>
<evidence type="ECO:0000313" key="10">
    <source>
        <dbReference type="EMBL" id="KAJ5349656.1"/>
    </source>
</evidence>
<evidence type="ECO:0000256" key="5">
    <source>
        <dbReference type="ARBA" id="ARBA00022822"/>
    </source>
</evidence>
<comment type="caution">
    <text evidence="10">The sequence shown here is derived from an EMBL/GenBank/DDBJ whole genome shotgun (WGS) entry which is preliminary data.</text>
</comment>
<dbReference type="InterPro" id="IPR002028">
    <property type="entry name" value="Trp_synthase_suA"/>
</dbReference>
<dbReference type="SUPFAM" id="SSF51366">
    <property type="entry name" value="Ribulose-phoshate binding barrel"/>
    <property type="match status" value="1"/>
</dbReference>
<dbReference type="Proteomes" id="UP001148299">
    <property type="component" value="Unassembled WGS sequence"/>
</dbReference>
<sequence length="602" mass="64402">MKLVAAAFKASQAQSRAALITHLTAGFPSVDETPEIMLAMQAGGADIIELGIPFEEPKTDDPVCKSANATAYDNGIRIPTMLQMVQSARSQGLNVPVVLMGYYEPIRDYAFGEQKLLRDCKAAGVDGFIIVDFPPDDAARFSESCKAKGLSYIPVLAFATPEDDTKTLCKSATSFVYLVSQVGFGRGFADLDEGFPELLKRVRRFNRNGVSSVIGFGATNSSQFLRLACLADGVAVGRPIVFILENAPPGTGAQKVKEYCLRVADRAEAHVIIPPGRKPVNQSMSPTTVYLAGGDGADDSTTSEGPDKEQKDCKDPPSSPTGLTGLDSHHKALRDCLAELEAAWKVAYAEAIGPGEYHPQTKSLDRLFALYLARKVTDSANGSGIWLKAADSDEGKPHNINTAISHVIFAKSVGKTSFIAGTAVGEYGQAVATHCARLGLKCTIFMGSEDYDRSLSQVRDMRLRGTTVTSVDGKHGKGKLCDAANKAFGAWIANYESAFFIVGSVFGSGPCPTETTFQSAIDEKLRPTFELMCKMLPNIIVTGIGGQSDSASLPHEFMEESEIALLEVAEDFFDHKSFFVAGVDAEIHVNATGGLADAFRNA</sequence>
<dbReference type="SUPFAM" id="SSF53686">
    <property type="entry name" value="Tryptophan synthase beta subunit-like PLP-dependent enzymes"/>
    <property type="match status" value="1"/>
</dbReference>
<evidence type="ECO:0000256" key="1">
    <source>
        <dbReference type="ARBA" id="ARBA00004733"/>
    </source>
</evidence>
<dbReference type="PANTHER" id="PTHR43406">
    <property type="entry name" value="TRYPTOPHAN SYNTHASE, ALPHA CHAIN"/>
    <property type="match status" value="1"/>
</dbReference>
<dbReference type="Pfam" id="PF00290">
    <property type="entry name" value="Trp_syntA"/>
    <property type="match status" value="1"/>
</dbReference>
<evidence type="ECO:0000256" key="8">
    <source>
        <dbReference type="ARBA" id="ARBA00049047"/>
    </source>
</evidence>
<evidence type="ECO:0000256" key="2">
    <source>
        <dbReference type="ARBA" id="ARBA00011270"/>
    </source>
</evidence>
<evidence type="ECO:0000256" key="7">
    <source>
        <dbReference type="ARBA" id="ARBA00023239"/>
    </source>
</evidence>
<evidence type="ECO:0000256" key="9">
    <source>
        <dbReference type="SAM" id="MobiDB-lite"/>
    </source>
</evidence>
<gene>
    <name evidence="10" type="ORF">N7541_007383</name>
</gene>